<comment type="cofactor">
    <cofactor evidence="1">
        <name>[4Fe-4S] cluster</name>
        <dbReference type="ChEBI" id="CHEBI:49883"/>
    </cofactor>
</comment>
<dbReference type="EMBL" id="UOEY01000102">
    <property type="protein sequence ID" value="VAW40425.1"/>
    <property type="molecule type" value="Genomic_DNA"/>
</dbReference>
<keyword evidence="5" id="KW-0411">Iron-sulfur</keyword>
<sequence length="600" mass="68349">MRVVLVSMPWAIFNRPSIQLSVLQAYLHGQSGDITVETRHPYLGAAQRIGQETYQLISENNWAGEALYSSLLFPERRDQARAVFRQTLGRKIVRSLPDFDVIAAQLDSHLDDWLERQDFSTCSLAAFSVCFSQLPGSILAARRLKKRYPHIPVLMGGSTCAPAIGASLLKVFPVIDFIITGEGERPLHNLCLYLAGEKPHPGPNVLQRPDGAPTDGKDAKEYPENNEIPDLNRLPLPDFDDYFAELKQTGLPVFPTLPLEFSRGCWWNKCAFCNLNLQWCGYRCKKSERMLRELRHLQNRYHCLDFTFTDNVLPPREADRFFSALQKDSHDLRFFGEIRVLKNLQTYVLYQKGGLHTVQIGIESFSNPLLQRLNKGTRALDNIAAMKFATAAGIKLEGNLILEFPGSTQEQVNETMRALDFVLPFPPLQAAGFFLGHGCPVWGRPRDYGVEAILQHPYNRKLYPASVLSRLVMLIKYGRGDRRHQEQLWKPVREKMRTWAEFHQQRENACRPPLSYRDGGDFIIIRQERPGGPALQHRLRGLSRKIYLACDQPVAIKELLHTFNSITEEKLSAFLAGLEQKRLLFRDQDGCLALAVRQPA</sequence>
<dbReference type="GO" id="GO:0046872">
    <property type="term" value="F:metal ion binding"/>
    <property type="evidence" value="ECO:0007669"/>
    <property type="project" value="UniProtKB-KW"/>
</dbReference>
<evidence type="ECO:0000313" key="8">
    <source>
        <dbReference type="EMBL" id="VAW40425.1"/>
    </source>
</evidence>
<proteinExistence type="predicted"/>
<dbReference type="InterPro" id="IPR051198">
    <property type="entry name" value="BchE-like"/>
</dbReference>
<dbReference type="AlphaFoldDB" id="A0A3B0V9Y3"/>
<dbReference type="GO" id="GO:0003824">
    <property type="term" value="F:catalytic activity"/>
    <property type="evidence" value="ECO:0007669"/>
    <property type="project" value="InterPro"/>
</dbReference>
<dbReference type="NCBIfam" id="TIGR03975">
    <property type="entry name" value="rSAM_ocin_1"/>
    <property type="match status" value="1"/>
</dbReference>
<protein>
    <recommendedName>
        <fullName evidence="7">Elp3/MiaA/NifB-like radical SAM core domain-containing protein</fullName>
    </recommendedName>
</protein>
<evidence type="ECO:0000256" key="5">
    <source>
        <dbReference type="ARBA" id="ARBA00023014"/>
    </source>
</evidence>
<evidence type="ECO:0000256" key="6">
    <source>
        <dbReference type="SAM" id="MobiDB-lite"/>
    </source>
</evidence>
<dbReference type="InterPro" id="IPR006638">
    <property type="entry name" value="Elp3/MiaA/NifB-like_rSAM"/>
</dbReference>
<evidence type="ECO:0000256" key="4">
    <source>
        <dbReference type="ARBA" id="ARBA00023004"/>
    </source>
</evidence>
<dbReference type="Pfam" id="PF04055">
    <property type="entry name" value="Radical_SAM"/>
    <property type="match status" value="1"/>
</dbReference>
<dbReference type="InterPro" id="IPR007197">
    <property type="entry name" value="rSAM"/>
</dbReference>
<dbReference type="SMART" id="SM00729">
    <property type="entry name" value="Elp3"/>
    <property type="match status" value="1"/>
</dbReference>
<dbReference type="GO" id="GO:0051536">
    <property type="term" value="F:iron-sulfur cluster binding"/>
    <property type="evidence" value="ECO:0007669"/>
    <property type="project" value="UniProtKB-KW"/>
</dbReference>
<keyword evidence="3" id="KW-0479">Metal-binding</keyword>
<dbReference type="SFLD" id="SFLDG01082">
    <property type="entry name" value="B12-binding_domain_containing"/>
    <property type="match status" value="1"/>
</dbReference>
<evidence type="ECO:0000256" key="2">
    <source>
        <dbReference type="ARBA" id="ARBA00022691"/>
    </source>
</evidence>
<dbReference type="InterPro" id="IPR023404">
    <property type="entry name" value="rSAM_horseshoe"/>
</dbReference>
<keyword evidence="2" id="KW-0949">S-adenosyl-L-methionine</keyword>
<gene>
    <name evidence="8" type="ORF">MNBD_DELTA04-1518</name>
</gene>
<feature type="region of interest" description="Disordered" evidence="6">
    <location>
        <begin position="202"/>
        <end position="227"/>
    </location>
</feature>
<evidence type="ECO:0000256" key="1">
    <source>
        <dbReference type="ARBA" id="ARBA00001966"/>
    </source>
</evidence>
<dbReference type="Gene3D" id="3.40.50.280">
    <property type="entry name" value="Cobalamin-binding domain"/>
    <property type="match status" value="1"/>
</dbReference>
<dbReference type="InterPro" id="IPR058240">
    <property type="entry name" value="rSAM_sf"/>
</dbReference>
<evidence type="ECO:0000259" key="7">
    <source>
        <dbReference type="SMART" id="SM00729"/>
    </source>
</evidence>
<dbReference type="SUPFAM" id="SSF102114">
    <property type="entry name" value="Radical SAM enzymes"/>
    <property type="match status" value="1"/>
</dbReference>
<accession>A0A3B0V9Y3</accession>
<dbReference type="PANTHER" id="PTHR43409">
    <property type="entry name" value="ANAEROBIC MAGNESIUM-PROTOPORPHYRIN IX MONOMETHYL ESTER CYCLASE-RELATED"/>
    <property type="match status" value="1"/>
</dbReference>
<dbReference type="InterPro" id="IPR023984">
    <property type="entry name" value="rSAM_ocin_1"/>
</dbReference>
<feature type="domain" description="Elp3/MiaA/NifB-like radical SAM core" evidence="7">
    <location>
        <begin position="255"/>
        <end position="464"/>
    </location>
</feature>
<organism evidence="8">
    <name type="scientific">hydrothermal vent metagenome</name>
    <dbReference type="NCBI Taxonomy" id="652676"/>
    <lineage>
        <taxon>unclassified sequences</taxon>
        <taxon>metagenomes</taxon>
        <taxon>ecological metagenomes</taxon>
    </lineage>
</organism>
<name>A0A3B0V9Y3_9ZZZZ</name>
<reference evidence="8" key="1">
    <citation type="submission" date="2018-06" db="EMBL/GenBank/DDBJ databases">
        <authorList>
            <person name="Zhirakovskaya E."/>
        </authorList>
    </citation>
    <scope>NUCLEOTIDE SEQUENCE</scope>
</reference>
<dbReference type="Gene3D" id="3.80.30.20">
    <property type="entry name" value="tm_1862 like domain"/>
    <property type="match status" value="1"/>
</dbReference>
<evidence type="ECO:0000256" key="3">
    <source>
        <dbReference type="ARBA" id="ARBA00022723"/>
    </source>
</evidence>
<dbReference type="SFLD" id="SFLDF00324">
    <property type="entry name" value="bacteriocin_maturation"/>
    <property type="match status" value="1"/>
</dbReference>
<keyword evidence="4" id="KW-0408">Iron</keyword>
<dbReference type="SFLD" id="SFLDS00029">
    <property type="entry name" value="Radical_SAM"/>
    <property type="match status" value="1"/>
</dbReference>